<gene>
    <name evidence="1" type="ORF">CBER1_09320</name>
</gene>
<protein>
    <submittedName>
        <fullName evidence="1">Uncharacterized protein</fullName>
    </submittedName>
</protein>
<dbReference type="EMBL" id="PNEN01000070">
    <property type="protein sequence ID" value="PPJ61279.1"/>
    <property type="molecule type" value="Genomic_DNA"/>
</dbReference>
<comment type="caution">
    <text evidence="1">The sequence shown here is derived from an EMBL/GenBank/DDBJ whole genome shotgun (WGS) entry which is preliminary data.</text>
</comment>
<dbReference type="Pfam" id="PF11578">
    <property type="entry name" value="DUF3237"/>
    <property type="match status" value="1"/>
</dbReference>
<dbReference type="Proteomes" id="UP000237631">
    <property type="component" value="Unassembled WGS sequence"/>
</dbReference>
<sequence>MAPTLEHHFTVRAYFDGPNILNCGTVKGGPQRTVVPLNTGWLKGHGPSAGATAELLPGNGDWFLLNPQTSTGHLDVRLSFRTPEGHGIYVHYDGMMQVDEACLAAILNKDAKTTQYGDHELFSTPIMETSDESKKWIESSSWVAEGRWVVEEGKVAIEYEVYRVRPTKK</sequence>
<evidence type="ECO:0000313" key="2">
    <source>
        <dbReference type="Proteomes" id="UP000237631"/>
    </source>
</evidence>
<keyword evidence="2" id="KW-1185">Reference proteome</keyword>
<dbReference type="OrthoDB" id="2544694at2759"/>
<name>A0A2S6CNI2_9PEZI</name>
<dbReference type="PANTHER" id="PTHR37315">
    <property type="entry name" value="UPF0311 PROTEIN BLR7842"/>
    <property type="match status" value="1"/>
</dbReference>
<dbReference type="PANTHER" id="PTHR37315:SF1">
    <property type="entry name" value="UPF0311 PROTEIN BLR7842"/>
    <property type="match status" value="1"/>
</dbReference>
<accession>A0A2S6CNI2</accession>
<proteinExistence type="predicted"/>
<dbReference type="AlphaFoldDB" id="A0A2S6CNI2"/>
<dbReference type="InterPro" id="IPR020915">
    <property type="entry name" value="UPF0311"/>
</dbReference>
<reference evidence="2" key="1">
    <citation type="journal article" date="2017" name="bioRxiv">
        <title>Conservation of a gene cluster reveals novel cercosporin biosynthetic mechanisms and extends production to the genus Colletotrichum.</title>
        <authorList>
            <person name="de Jonge R."/>
            <person name="Ebert M.K."/>
            <person name="Huitt-Roehl C.R."/>
            <person name="Pal P."/>
            <person name="Suttle J.C."/>
            <person name="Spanner R.E."/>
            <person name="Neubauer J.D."/>
            <person name="Jurick W.M.II."/>
            <person name="Stott K.A."/>
            <person name="Secor G.A."/>
            <person name="Thomma B.P.H.J."/>
            <person name="Van de Peer Y."/>
            <person name="Townsend C.A."/>
            <person name="Bolton M.D."/>
        </authorList>
    </citation>
    <scope>NUCLEOTIDE SEQUENCE [LARGE SCALE GENOMIC DNA]</scope>
    <source>
        <strain evidence="2">CBS538.71</strain>
    </source>
</reference>
<evidence type="ECO:0000313" key="1">
    <source>
        <dbReference type="EMBL" id="PPJ61279.1"/>
    </source>
</evidence>
<organism evidence="1 2">
    <name type="scientific">Cercospora berteroae</name>
    <dbReference type="NCBI Taxonomy" id="357750"/>
    <lineage>
        <taxon>Eukaryota</taxon>
        <taxon>Fungi</taxon>
        <taxon>Dikarya</taxon>
        <taxon>Ascomycota</taxon>
        <taxon>Pezizomycotina</taxon>
        <taxon>Dothideomycetes</taxon>
        <taxon>Dothideomycetidae</taxon>
        <taxon>Mycosphaerellales</taxon>
        <taxon>Mycosphaerellaceae</taxon>
        <taxon>Cercospora</taxon>
    </lineage>
</organism>
<dbReference type="Gene3D" id="2.40.160.20">
    <property type="match status" value="1"/>
</dbReference>